<dbReference type="AlphaFoldDB" id="A0A9J5XHZ8"/>
<evidence type="ECO:0000313" key="2">
    <source>
        <dbReference type="Proteomes" id="UP000824120"/>
    </source>
</evidence>
<keyword evidence="2" id="KW-1185">Reference proteome</keyword>
<gene>
    <name evidence="1" type="ORF">H5410_048403</name>
</gene>
<dbReference type="EMBL" id="JACXVP010000009">
    <property type="protein sequence ID" value="KAG5587969.1"/>
    <property type="molecule type" value="Genomic_DNA"/>
</dbReference>
<protein>
    <submittedName>
        <fullName evidence="1">Uncharacterized protein</fullName>
    </submittedName>
</protein>
<sequence>MLTSSSVSSPQQVESHTCKCGLIAKYFTAPVRMVDVDSSNIVVLAHSLVKILKEIGGIEIHKPNIGSNLNEMTFFENSNLEDKVSNLELEHHIEYSNLKNLDDNKLKWKLKGFQLISLLLIFRDIIVGFVAAKLI</sequence>
<proteinExistence type="predicted"/>
<name>A0A9J5XHZ8_SOLCO</name>
<accession>A0A9J5XHZ8</accession>
<evidence type="ECO:0000313" key="1">
    <source>
        <dbReference type="EMBL" id="KAG5587969.1"/>
    </source>
</evidence>
<organism evidence="1 2">
    <name type="scientific">Solanum commersonii</name>
    <name type="common">Commerson's wild potato</name>
    <name type="synonym">Commerson's nightshade</name>
    <dbReference type="NCBI Taxonomy" id="4109"/>
    <lineage>
        <taxon>Eukaryota</taxon>
        <taxon>Viridiplantae</taxon>
        <taxon>Streptophyta</taxon>
        <taxon>Embryophyta</taxon>
        <taxon>Tracheophyta</taxon>
        <taxon>Spermatophyta</taxon>
        <taxon>Magnoliopsida</taxon>
        <taxon>eudicotyledons</taxon>
        <taxon>Gunneridae</taxon>
        <taxon>Pentapetalae</taxon>
        <taxon>asterids</taxon>
        <taxon>lamiids</taxon>
        <taxon>Solanales</taxon>
        <taxon>Solanaceae</taxon>
        <taxon>Solanoideae</taxon>
        <taxon>Solaneae</taxon>
        <taxon>Solanum</taxon>
    </lineage>
</organism>
<dbReference type="Proteomes" id="UP000824120">
    <property type="component" value="Chromosome 9"/>
</dbReference>
<reference evidence="1 2" key="1">
    <citation type="submission" date="2020-09" db="EMBL/GenBank/DDBJ databases">
        <title>De no assembly of potato wild relative species, Solanum commersonii.</title>
        <authorList>
            <person name="Cho K."/>
        </authorList>
    </citation>
    <scope>NUCLEOTIDE SEQUENCE [LARGE SCALE GENOMIC DNA]</scope>
    <source>
        <strain evidence="1">LZ3.2</strain>
        <tissue evidence="1">Leaf</tissue>
    </source>
</reference>
<comment type="caution">
    <text evidence="1">The sequence shown here is derived from an EMBL/GenBank/DDBJ whole genome shotgun (WGS) entry which is preliminary data.</text>
</comment>